<dbReference type="SMART" id="SM00086">
    <property type="entry name" value="PAC"/>
    <property type="match status" value="1"/>
</dbReference>
<dbReference type="InterPro" id="IPR036641">
    <property type="entry name" value="HPT_dom_sf"/>
</dbReference>
<dbReference type="SUPFAM" id="SSF103190">
    <property type="entry name" value="Sensory domain-like"/>
    <property type="match status" value="2"/>
</dbReference>
<feature type="domain" description="Response regulatory" evidence="18">
    <location>
        <begin position="928"/>
        <end position="1046"/>
    </location>
</feature>
<evidence type="ECO:0000256" key="13">
    <source>
        <dbReference type="ARBA" id="ARBA00023136"/>
    </source>
</evidence>
<proteinExistence type="predicted"/>
<dbReference type="Pfam" id="PF13426">
    <property type="entry name" value="PAS_9"/>
    <property type="match status" value="1"/>
</dbReference>
<evidence type="ECO:0000313" key="22">
    <source>
        <dbReference type="Proteomes" id="UP000030512"/>
    </source>
</evidence>
<feature type="transmembrane region" description="Helical" evidence="16">
    <location>
        <begin position="21"/>
        <end position="45"/>
    </location>
</feature>
<dbReference type="FunFam" id="3.30.565.10:FF:000010">
    <property type="entry name" value="Sensor histidine kinase RcsC"/>
    <property type="match status" value="1"/>
</dbReference>
<evidence type="ECO:0000256" key="2">
    <source>
        <dbReference type="ARBA" id="ARBA00004651"/>
    </source>
</evidence>
<dbReference type="SUPFAM" id="SSF52172">
    <property type="entry name" value="CheY-like"/>
    <property type="match status" value="2"/>
</dbReference>
<dbReference type="Pfam" id="PF02518">
    <property type="entry name" value="HATPase_c"/>
    <property type="match status" value="1"/>
</dbReference>
<keyword evidence="9 21" id="KW-0418">Kinase</keyword>
<dbReference type="InterPro" id="IPR029151">
    <property type="entry name" value="Sensor-like_sf"/>
</dbReference>
<keyword evidence="7 16" id="KW-0812">Transmembrane</keyword>
<keyword evidence="10" id="KW-0067">ATP-binding</keyword>
<evidence type="ECO:0000259" key="17">
    <source>
        <dbReference type="PROSITE" id="PS50109"/>
    </source>
</evidence>
<dbReference type="Pfam" id="PF21623">
    <property type="entry name" value="HK_sensor_dom_bact"/>
    <property type="match status" value="1"/>
</dbReference>
<keyword evidence="13 16" id="KW-0472">Membrane</keyword>
<gene>
    <name evidence="21" type="ORF">JT25_010930</name>
</gene>
<dbReference type="KEGG" id="mdn:JT25_010930"/>
<dbReference type="Proteomes" id="UP000030512">
    <property type="component" value="Chromosome"/>
</dbReference>
<dbReference type="SMART" id="SM00448">
    <property type="entry name" value="REC"/>
    <property type="match status" value="2"/>
</dbReference>
<dbReference type="InterPro" id="IPR008207">
    <property type="entry name" value="Sig_transdc_His_kin_Hpt_dom"/>
</dbReference>
<evidence type="ECO:0000256" key="15">
    <source>
        <dbReference type="SAM" id="Coils"/>
    </source>
</evidence>
<dbReference type="PROSITE" id="PS50113">
    <property type="entry name" value="PAC"/>
    <property type="match status" value="1"/>
</dbReference>
<protein>
    <recommendedName>
        <fullName evidence="3">histidine kinase</fullName>
        <ecNumber evidence="3">2.7.13.3</ecNumber>
    </recommendedName>
</protein>
<evidence type="ECO:0000256" key="9">
    <source>
        <dbReference type="ARBA" id="ARBA00022777"/>
    </source>
</evidence>
<feature type="domain" description="PAS" evidence="19">
    <location>
        <begin position="381"/>
        <end position="434"/>
    </location>
</feature>
<dbReference type="FunFam" id="1.10.287.130:FF:000004">
    <property type="entry name" value="Ethylene receptor 1"/>
    <property type="match status" value="1"/>
</dbReference>
<dbReference type="CDD" id="cd17546">
    <property type="entry name" value="REC_hyHK_CKI1_RcsC-like"/>
    <property type="match status" value="2"/>
</dbReference>
<dbReference type="Gene3D" id="1.10.287.130">
    <property type="match status" value="1"/>
</dbReference>
<dbReference type="Gene3D" id="3.40.50.2300">
    <property type="match status" value="2"/>
</dbReference>
<keyword evidence="12" id="KW-0902">Two-component regulatory system</keyword>
<evidence type="ECO:0000256" key="12">
    <source>
        <dbReference type="ARBA" id="ARBA00023012"/>
    </source>
</evidence>
<dbReference type="OrthoDB" id="9810730at2"/>
<dbReference type="PROSITE" id="PS50112">
    <property type="entry name" value="PAS"/>
    <property type="match status" value="1"/>
</dbReference>
<dbReference type="InterPro" id="IPR004358">
    <property type="entry name" value="Sig_transdc_His_kin-like_C"/>
</dbReference>
<dbReference type="InterPro" id="IPR011006">
    <property type="entry name" value="CheY-like_superfamily"/>
</dbReference>
<name>A0A126T4J3_9GAMM</name>
<keyword evidence="6" id="KW-0808">Transferase</keyword>
<feature type="domain" description="PAC" evidence="20">
    <location>
        <begin position="458"/>
        <end position="508"/>
    </location>
</feature>
<dbReference type="PRINTS" id="PR00344">
    <property type="entry name" value="BCTRLSENSOR"/>
</dbReference>
<sequence>MENFLITSKRLFHHSNVFTQVGILGEFLLLFLPIVMLVSVGTWSLGESRINTEMSMLMADEKTYVELSQGRLARELAVPIRHMISLANEKPVRHVYEAVDGSNTTQMEEAFISLMSRNPNYDKVRWIDDHGLERVRVNNRNGQPLLVPHSDLQDKHDRYFFIDALRLEKGEIYISPLDLNMENGQFELPYKPTIRVATRIFAADGTPRGILIINIAARSMLNAFVGSAGPAANRMMLLNADGYWLKSPDESDEWDFMFLRKMTLGNRYPEAWEAISKTDKGQVHLPDGLWTWSSVSPVPERDTRLSHNIHWKVVTHLPGRELSALEYQVWPVKLGSALIILSLFGFGIDRLVQAKAARAKAEKEAALARSEVEAAHRLQEAQAGFRMLFEANTSGLLVVDAGGRIIMANPAFEDMFGYRVPELLNQPVEMLLPELMRAYHAEQREAYLHAPTTRAMGAGRDLHGTRKNGSVFPIEIGLSPYRDNNQYFVLATVVDISERKRAQDEIVRMNEILEQRVAERTTELQTARQEAERLASVKGNFLANMSHEIRTPMNAILGLAYLLEKAHLPTEEHNLVKKIRIAGRSLLGIINDILDFSKIESGRLEIEHAPFRLNDVLDNVATLMSAVEYKHDVELVMGPAPEGMEFLRGDALRLEQILVNLTSNALKFTERGSVALTVARTPAINGQDRLRFSVRDTGKGIALDKQIEIFSPFAQEDTSTTRCFGGTGLGLSICRCLVKMMGGEIGVISELGKGSEFWFVLPVELVEPQDYVQPAMAFQNVLIADDHPVAREMLAATVRSLGWNPEVVSSGEEAVKRIIARAQNNKLPDLLLLDWRMPGMDGLTAGQQIKKALGDIPNAPLIVMATAHDRDALVREPGANVADAILNKPVTASALYNVVSEAKRHQHGDLEPASTTSVANDRRLHRLRVLVVDDSEINRDMACRILESEGAIVHLADDGKTALEWLSNNPDRIDVVLMDVQMPLMDGYEATRRIRDTLGLASLPIIALTAGAFKNQQTAALAAGMNGFISKPFDVDDLIRQLQQYATEQHQESMASITTPRNTTTKVRPTPIIDLERGVHSWGDVETYHKYLRKFADAHGHDGDEIGGLITVGLLEHARVLAHKLKGTAGNLAMMVVWELAEKIELALAENRETGDWPHTLQRALDDVLAKITGLTKPNSPNDGAISCVVDSDTPLHLLRDLLLALDRDDPDEAEPALGALEQILPLQMLEPIRELLDNFDFRAAEEQTRALIKRLNINLQEV</sequence>
<dbReference type="InterPro" id="IPR000014">
    <property type="entry name" value="PAS"/>
</dbReference>
<keyword evidence="5 14" id="KW-0597">Phosphoprotein</keyword>
<evidence type="ECO:0000259" key="19">
    <source>
        <dbReference type="PROSITE" id="PS50112"/>
    </source>
</evidence>
<evidence type="ECO:0000259" key="20">
    <source>
        <dbReference type="PROSITE" id="PS50113"/>
    </source>
</evidence>
<evidence type="ECO:0000256" key="1">
    <source>
        <dbReference type="ARBA" id="ARBA00000085"/>
    </source>
</evidence>
<dbReference type="AlphaFoldDB" id="A0A126T4J3"/>
<dbReference type="EC" id="2.7.13.3" evidence="3"/>
<keyword evidence="11 16" id="KW-1133">Transmembrane helix</keyword>
<dbReference type="EMBL" id="CP014476">
    <property type="protein sequence ID" value="AMK76996.1"/>
    <property type="molecule type" value="Genomic_DNA"/>
</dbReference>
<dbReference type="InterPro" id="IPR036890">
    <property type="entry name" value="HATPase_C_sf"/>
</dbReference>
<dbReference type="InterPro" id="IPR003594">
    <property type="entry name" value="HATPase_dom"/>
</dbReference>
<dbReference type="SUPFAM" id="SSF55785">
    <property type="entry name" value="PYP-like sensor domain (PAS domain)"/>
    <property type="match status" value="1"/>
</dbReference>
<dbReference type="CDD" id="cd16922">
    <property type="entry name" value="HATPase_EvgS-ArcB-TorS-like"/>
    <property type="match status" value="1"/>
</dbReference>
<keyword evidence="8" id="KW-0547">Nucleotide-binding</keyword>
<accession>A0A126T4J3</accession>
<dbReference type="InterPro" id="IPR003661">
    <property type="entry name" value="HisK_dim/P_dom"/>
</dbReference>
<evidence type="ECO:0000256" key="14">
    <source>
        <dbReference type="PROSITE-ProRule" id="PRU00169"/>
    </source>
</evidence>
<feature type="modified residue" description="4-aspartylphosphate" evidence="14">
    <location>
        <position position="834"/>
    </location>
</feature>
<dbReference type="PANTHER" id="PTHR45339:SF5">
    <property type="entry name" value="HISTIDINE KINASE"/>
    <property type="match status" value="1"/>
</dbReference>
<dbReference type="GO" id="GO:0005886">
    <property type="term" value="C:plasma membrane"/>
    <property type="evidence" value="ECO:0007669"/>
    <property type="project" value="UniProtKB-SubCell"/>
</dbReference>
<evidence type="ECO:0000256" key="8">
    <source>
        <dbReference type="ARBA" id="ARBA00022741"/>
    </source>
</evidence>
<dbReference type="Gene3D" id="3.30.450.20">
    <property type="entry name" value="PAS domain"/>
    <property type="match status" value="3"/>
</dbReference>
<dbReference type="GO" id="GO:0000155">
    <property type="term" value="F:phosphorelay sensor kinase activity"/>
    <property type="evidence" value="ECO:0007669"/>
    <property type="project" value="InterPro"/>
</dbReference>
<dbReference type="InterPro" id="IPR036097">
    <property type="entry name" value="HisK_dim/P_sf"/>
</dbReference>
<dbReference type="SMART" id="SM00388">
    <property type="entry name" value="HisKA"/>
    <property type="match status" value="1"/>
</dbReference>
<keyword evidence="15" id="KW-0175">Coiled coil</keyword>
<dbReference type="SMART" id="SM00091">
    <property type="entry name" value="PAS"/>
    <property type="match status" value="1"/>
</dbReference>
<feature type="domain" description="Histidine kinase" evidence="17">
    <location>
        <begin position="544"/>
        <end position="765"/>
    </location>
</feature>
<dbReference type="CDD" id="cd00082">
    <property type="entry name" value="HisKA"/>
    <property type="match status" value="1"/>
</dbReference>
<dbReference type="Pfam" id="PF00512">
    <property type="entry name" value="HisKA"/>
    <property type="match status" value="1"/>
</dbReference>
<dbReference type="GO" id="GO:0005524">
    <property type="term" value="F:ATP binding"/>
    <property type="evidence" value="ECO:0007669"/>
    <property type="project" value="UniProtKB-KW"/>
</dbReference>
<evidence type="ECO:0000313" key="21">
    <source>
        <dbReference type="EMBL" id="AMK76996.1"/>
    </source>
</evidence>
<dbReference type="InterPro" id="IPR000700">
    <property type="entry name" value="PAS-assoc_C"/>
</dbReference>
<evidence type="ECO:0000256" key="3">
    <source>
        <dbReference type="ARBA" id="ARBA00012438"/>
    </source>
</evidence>
<evidence type="ECO:0000256" key="10">
    <source>
        <dbReference type="ARBA" id="ARBA00022840"/>
    </source>
</evidence>
<dbReference type="InterPro" id="IPR001789">
    <property type="entry name" value="Sig_transdc_resp-reg_receiver"/>
</dbReference>
<feature type="coiled-coil region" evidence="15">
    <location>
        <begin position="351"/>
        <end position="378"/>
    </location>
</feature>
<dbReference type="SMART" id="SM00387">
    <property type="entry name" value="HATPase_c"/>
    <property type="match status" value="1"/>
</dbReference>
<dbReference type="InterPro" id="IPR005467">
    <property type="entry name" value="His_kinase_dom"/>
</dbReference>
<dbReference type="InterPro" id="IPR048760">
    <property type="entry name" value="VP0354-like_sensor_dom"/>
</dbReference>
<evidence type="ECO:0000256" key="6">
    <source>
        <dbReference type="ARBA" id="ARBA00022679"/>
    </source>
</evidence>
<dbReference type="Pfam" id="PF01627">
    <property type="entry name" value="Hpt"/>
    <property type="match status" value="1"/>
</dbReference>
<feature type="modified residue" description="4-aspartylphosphate" evidence="14">
    <location>
        <position position="979"/>
    </location>
</feature>
<dbReference type="Pfam" id="PF00072">
    <property type="entry name" value="Response_reg"/>
    <property type="match status" value="2"/>
</dbReference>
<dbReference type="SUPFAM" id="SSF47226">
    <property type="entry name" value="Histidine-containing phosphotransfer domain, HPT domain"/>
    <property type="match status" value="1"/>
</dbReference>
<dbReference type="InterPro" id="IPR001610">
    <property type="entry name" value="PAC"/>
</dbReference>
<evidence type="ECO:0000256" key="5">
    <source>
        <dbReference type="ARBA" id="ARBA00022553"/>
    </source>
</evidence>
<dbReference type="Gene3D" id="3.30.565.10">
    <property type="entry name" value="Histidine kinase-like ATPase, C-terminal domain"/>
    <property type="match status" value="1"/>
</dbReference>
<keyword evidence="4" id="KW-1003">Cell membrane</keyword>
<evidence type="ECO:0000256" key="4">
    <source>
        <dbReference type="ARBA" id="ARBA00022475"/>
    </source>
</evidence>
<dbReference type="PANTHER" id="PTHR45339">
    <property type="entry name" value="HYBRID SIGNAL TRANSDUCTION HISTIDINE KINASE J"/>
    <property type="match status" value="1"/>
</dbReference>
<comment type="subcellular location">
    <subcellularLocation>
        <location evidence="2">Cell membrane</location>
        <topology evidence="2">Multi-pass membrane protein</topology>
    </subcellularLocation>
</comment>
<feature type="domain" description="Response regulatory" evidence="18">
    <location>
        <begin position="780"/>
        <end position="903"/>
    </location>
</feature>
<dbReference type="NCBIfam" id="TIGR00229">
    <property type="entry name" value="sensory_box"/>
    <property type="match status" value="1"/>
</dbReference>
<evidence type="ECO:0000256" key="7">
    <source>
        <dbReference type="ARBA" id="ARBA00022692"/>
    </source>
</evidence>
<dbReference type="SUPFAM" id="SSF47384">
    <property type="entry name" value="Homodimeric domain of signal transducing histidine kinase"/>
    <property type="match status" value="1"/>
</dbReference>
<dbReference type="InterPro" id="IPR035965">
    <property type="entry name" value="PAS-like_dom_sf"/>
</dbReference>
<dbReference type="STRING" id="1538553.JT25_010930"/>
<comment type="catalytic activity">
    <reaction evidence="1">
        <text>ATP + protein L-histidine = ADP + protein N-phospho-L-histidine.</text>
        <dbReference type="EC" id="2.7.13.3"/>
    </reaction>
</comment>
<dbReference type="PROSITE" id="PS50109">
    <property type="entry name" value="HIS_KIN"/>
    <property type="match status" value="1"/>
</dbReference>
<reference evidence="21 22" key="1">
    <citation type="journal article" date="2015" name="Environ. Microbiol.">
        <title>Methane oxidation coupled to nitrate reduction under hypoxia by the Gammaproteobacterium Methylomonas denitrificans, sp. nov. type strain FJG1.</title>
        <authorList>
            <person name="Kits K.D."/>
            <person name="Klotz M.G."/>
            <person name="Stein L.Y."/>
        </authorList>
    </citation>
    <scope>NUCLEOTIDE SEQUENCE [LARGE SCALE GENOMIC DNA]</scope>
    <source>
        <strain evidence="21 22">FJG1</strain>
    </source>
</reference>
<keyword evidence="22" id="KW-1185">Reference proteome</keyword>
<evidence type="ECO:0000256" key="11">
    <source>
        <dbReference type="ARBA" id="ARBA00022989"/>
    </source>
</evidence>
<dbReference type="PROSITE" id="PS50110">
    <property type="entry name" value="RESPONSE_REGULATORY"/>
    <property type="match status" value="2"/>
</dbReference>
<organism evidence="21 22">
    <name type="scientific">Methylomonas denitrificans</name>
    <dbReference type="NCBI Taxonomy" id="1538553"/>
    <lineage>
        <taxon>Bacteria</taxon>
        <taxon>Pseudomonadati</taxon>
        <taxon>Pseudomonadota</taxon>
        <taxon>Gammaproteobacteria</taxon>
        <taxon>Methylococcales</taxon>
        <taxon>Methylococcaceae</taxon>
        <taxon>Methylomonas</taxon>
    </lineage>
</organism>
<dbReference type="CDD" id="cd00130">
    <property type="entry name" value="PAS"/>
    <property type="match status" value="1"/>
</dbReference>
<evidence type="ECO:0000256" key="16">
    <source>
        <dbReference type="SAM" id="Phobius"/>
    </source>
</evidence>
<dbReference type="SUPFAM" id="SSF55874">
    <property type="entry name" value="ATPase domain of HSP90 chaperone/DNA topoisomerase II/histidine kinase"/>
    <property type="match status" value="1"/>
</dbReference>
<dbReference type="Gene3D" id="1.20.120.160">
    <property type="entry name" value="HPT domain"/>
    <property type="match status" value="1"/>
</dbReference>
<evidence type="ECO:0000259" key="18">
    <source>
        <dbReference type="PROSITE" id="PS50110"/>
    </source>
</evidence>